<organism evidence="2 3">
    <name type="scientific">Platanthera zijinensis</name>
    <dbReference type="NCBI Taxonomy" id="2320716"/>
    <lineage>
        <taxon>Eukaryota</taxon>
        <taxon>Viridiplantae</taxon>
        <taxon>Streptophyta</taxon>
        <taxon>Embryophyta</taxon>
        <taxon>Tracheophyta</taxon>
        <taxon>Spermatophyta</taxon>
        <taxon>Magnoliopsida</taxon>
        <taxon>Liliopsida</taxon>
        <taxon>Asparagales</taxon>
        <taxon>Orchidaceae</taxon>
        <taxon>Orchidoideae</taxon>
        <taxon>Orchideae</taxon>
        <taxon>Orchidinae</taxon>
        <taxon>Platanthera</taxon>
    </lineage>
</organism>
<sequence length="124" mass="13451">MMENFGASKVIWGSVEVSHCSSVPILMAKESPGSVSNFDVCGSTGAASDNRSMSSVCIASDDRSPPMTIDPRPTSTVKENWGLTTGYQVFWQQIFCEAVEAEACEGKRSGGDPEPYFWDGLEER</sequence>
<dbReference type="EMBL" id="JBBWWQ010000003">
    <property type="protein sequence ID" value="KAK8950939.1"/>
    <property type="molecule type" value="Genomic_DNA"/>
</dbReference>
<reference evidence="2 3" key="1">
    <citation type="journal article" date="2022" name="Nat. Plants">
        <title>Genomes of leafy and leafless Platanthera orchids illuminate the evolution of mycoheterotrophy.</title>
        <authorList>
            <person name="Li M.H."/>
            <person name="Liu K.W."/>
            <person name="Li Z."/>
            <person name="Lu H.C."/>
            <person name="Ye Q.L."/>
            <person name="Zhang D."/>
            <person name="Wang J.Y."/>
            <person name="Li Y.F."/>
            <person name="Zhong Z.M."/>
            <person name="Liu X."/>
            <person name="Yu X."/>
            <person name="Liu D.K."/>
            <person name="Tu X.D."/>
            <person name="Liu B."/>
            <person name="Hao Y."/>
            <person name="Liao X.Y."/>
            <person name="Jiang Y.T."/>
            <person name="Sun W.H."/>
            <person name="Chen J."/>
            <person name="Chen Y.Q."/>
            <person name="Ai Y."/>
            <person name="Zhai J.W."/>
            <person name="Wu S.S."/>
            <person name="Zhou Z."/>
            <person name="Hsiao Y.Y."/>
            <person name="Wu W.L."/>
            <person name="Chen Y.Y."/>
            <person name="Lin Y.F."/>
            <person name="Hsu J.L."/>
            <person name="Li C.Y."/>
            <person name="Wang Z.W."/>
            <person name="Zhao X."/>
            <person name="Zhong W.Y."/>
            <person name="Ma X.K."/>
            <person name="Ma L."/>
            <person name="Huang J."/>
            <person name="Chen G.Z."/>
            <person name="Huang M.Z."/>
            <person name="Huang L."/>
            <person name="Peng D.H."/>
            <person name="Luo Y.B."/>
            <person name="Zou S.Q."/>
            <person name="Chen S.P."/>
            <person name="Lan S."/>
            <person name="Tsai W.C."/>
            <person name="Van de Peer Y."/>
            <person name="Liu Z.J."/>
        </authorList>
    </citation>
    <scope>NUCLEOTIDE SEQUENCE [LARGE SCALE GENOMIC DNA]</scope>
    <source>
        <strain evidence="2">Lor287</strain>
    </source>
</reference>
<gene>
    <name evidence="2" type="ORF">KSP39_PZI003805</name>
</gene>
<evidence type="ECO:0000313" key="3">
    <source>
        <dbReference type="Proteomes" id="UP001418222"/>
    </source>
</evidence>
<name>A0AAP0BVE7_9ASPA</name>
<comment type="caution">
    <text evidence="2">The sequence shown here is derived from an EMBL/GenBank/DDBJ whole genome shotgun (WGS) entry which is preliminary data.</text>
</comment>
<keyword evidence="3" id="KW-1185">Reference proteome</keyword>
<evidence type="ECO:0000313" key="2">
    <source>
        <dbReference type="EMBL" id="KAK8950939.1"/>
    </source>
</evidence>
<feature type="region of interest" description="Disordered" evidence="1">
    <location>
        <begin position="57"/>
        <end position="76"/>
    </location>
</feature>
<accession>A0AAP0BVE7</accession>
<protein>
    <submittedName>
        <fullName evidence="2">Uncharacterized protein</fullName>
    </submittedName>
</protein>
<dbReference type="AlphaFoldDB" id="A0AAP0BVE7"/>
<proteinExistence type="predicted"/>
<dbReference type="Proteomes" id="UP001418222">
    <property type="component" value="Unassembled WGS sequence"/>
</dbReference>
<evidence type="ECO:0000256" key="1">
    <source>
        <dbReference type="SAM" id="MobiDB-lite"/>
    </source>
</evidence>